<dbReference type="EC" id="5.6.2.4" evidence="9"/>
<comment type="catalytic activity">
    <reaction evidence="8">
        <text>Couples ATP hydrolysis with the unwinding of duplex DNA by translocating in the 3'-5' direction.</text>
        <dbReference type="EC" id="5.6.2.4"/>
    </reaction>
</comment>
<dbReference type="PROSITE" id="PS51217">
    <property type="entry name" value="UVRD_HELICASE_CTER"/>
    <property type="match status" value="1"/>
</dbReference>
<sequence>MSSKIDSWLKKLNKNQVEAATSKSLATYLLAGAGTGKTTTLTTKIAYLIEKQNFLSKNILALTFTNKAADQMKNKILEMIGEKSKGVNILTFHALGNRILRQFINILPFNYNRNFIILNDKECNQILKIVAKEVNFDIQKVENIDNLRKEVFRLKKKTNEFLQHQQTSTQNNNPLIVKIKNQYQKYLQKNNLVDFNDLILYTYQLLKEYPEIKQFWQKKFQYILVDEFQDTDFYQYQILTFLTEKNPCIFVVGDPDQNIYSFRGACFGNSQLFLNKFNPQIYVLKQNYRSSENILEKANLLISYNKDHPFKKKLNSVKGKGTKVNAHFFVDSRIEAQYIVQKIKHLVQIYHYNYRDFAILYRVNSLGHFLEKYLISAGIPYMFLGNLSFYQKKVVKDFLAYLHLAVNPLQDFYLRRVINVPKRQIGKITITCLEKIVQEKERSFFEILKDYKDIPVSDKTQKQLYQFYCLIEELNNKIINNEFEKLSDIITYVDQKTQYSYQISLETQKNPQKANEEQSSLVAIEELKSILNQIDESFQGSNLQKINNFLEEVSLNNETKINNSSGNKANNRVKLATIHKVKGLEFKVVFLAGLEKEFFDDLDDIQESRRLTYVAVTRAQEKLFLTGVSQRMLFGKNFSHEPSVFFKEMGFGSRKNYFLSQTQKPFQKGDQVRHNLFGLGIVLELERNNIIVEFVNPKKTKMFENSFKYLQKI</sequence>
<evidence type="ECO:0000256" key="8">
    <source>
        <dbReference type="ARBA" id="ARBA00034617"/>
    </source>
</evidence>
<keyword evidence="4 11" id="KW-0347">Helicase</keyword>
<dbReference type="GO" id="GO:0043138">
    <property type="term" value="F:3'-5' DNA helicase activity"/>
    <property type="evidence" value="ECO:0007669"/>
    <property type="project" value="UniProtKB-EC"/>
</dbReference>
<dbReference type="InterPro" id="IPR000212">
    <property type="entry name" value="DNA_helicase_UvrD/REP"/>
</dbReference>
<comment type="similarity">
    <text evidence="1">Belongs to the helicase family. UvrD subfamily.</text>
</comment>
<dbReference type="SUPFAM" id="SSF52540">
    <property type="entry name" value="P-loop containing nucleoside triphosphate hydrolases"/>
    <property type="match status" value="1"/>
</dbReference>
<dbReference type="Proteomes" id="UP000008323">
    <property type="component" value="Chromosome"/>
</dbReference>
<evidence type="ECO:0000256" key="5">
    <source>
        <dbReference type="ARBA" id="ARBA00022840"/>
    </source>
</evidence>
<organism evidence="14 15">
    <name type="scientific">Phytoplasma australiense</name>
    <dbReference type="NCBI Taxonomy" id="59748"/>
    <lineage>
        <taxon>Bacteria</taxon>
        <taxon>Bacillati</taxon>
        <taxon>Mycoplasmatota</taxon>
        <taxon>Mollicutes</taxon>
        <taxon>Acholeplasmatales</taxon>
        <taxon>Acholeplasmataceae</taxon>
        <taxon>Candidatus Phytoplasma</taxon>
        <taxon>16SrXII (Stolbur group)</taxon>
    </lineage>
</organism>
<dbReference type="GO" id="GO:0033202">
    <property type="term" value="C:DNA helicase complex"/>
    <property type="evidence" value="ECO:0007669"/>
    <property type="project" value="TreeGrafter"/>
</dbReference>
<dbReference type="eggNOG" id="COG0210">
    <property type="taxonomic scope" value="Bacteria"/>
</dbReference>
<evidence type="ECO:0000256" key="2">
    <source>
        <dbReference type="ARBA" id="ARBA00022741"/>
    </source>
</evidence>
<evidence type="ECO:0000256" key="7">
    <source>
        <dbReference type="ARBA" id="ARBA00023235"/>
    </source>
</evidence>
<evidence type="ECO:0000256" key="3">
    <source>
        <dbReference type="ARBA" id="ARBA00022801"/>
    </source>
</evidence>
<dbReference type="EMBL" id="AM422018">
    <property type="protein sequence ID" value="CAM12027.1"/>
    <property type="molecule type" value="Genomic_DNA"/>
</dbReference>
<comment type="catalytic activity">
    <reaction evidence="10">
        <text>ATP + H2O = ADP + phosphate + H(+)</text>
        <dbReference type="Rhea" id="RHEA:13065"/>
        <dbReference type="ChEBI" id="CHEBI:15377"/>
        <dbReference type="ChEBI" id="CHEBI:15378"/>
        <dbReference type="ChEBI" id="CHEBI:30616"/>
        <dbReference type="ChEBI" id="CHEBI:43474"/>
        <dbReference type="ChEBI" id="CHEBI:456216"/>
        <dbReference type="EC" id="5.6.2.4"/>
    </reaction>
</comment>
<dbReference type="KEGG" id="pal:PA0693"/>
<keyword evidence="6" id="KW-0238">DNA-binding</keyword>
<dbReference type="GO" id="GO:0000725">
    <property type="term" value="P:recombinational repair"/>
    <property type="evidence" value="ECO:0007669"/>
    <property type="project" value="TreeGrafter"/>
</dbReference>
<dbReference type="PANTHER" id="PTHR11070:SF2">
    <property type="entry name" value="ATP-DEPENDENT DNA HELICASE SRS2"/>
    <property type="match status" value="1"/>
</dbReference>
<dbReference type="Gene3D" id="1.10.10.160">
    <property type="match status" value="1"/>
</dbReference>
<feature type="domain" description="UvrD-like helicase ATP-binding" evidence="12">
    <location>
        <begin position="10"/>
        <end position="291"/>
    </location>
</feature>
<evidence type="ECO:0000256" key="6">
    <source>
        <dbReference type="ARBA" id="ARBA00023125"/>
    </source>
</evidence>
<dbReference type="GO" id="GO:0003677">
    <property type="term" value="F:DNA binding"/>
    <property type="evidence" value="ECO:0007669"/>
    <property type="project" value="UniProtKB-KW"/>
</dbReference>
<dbReference type="GO" id="GO:0016887">
    <property type="term" value="F:ATP hydrolysis activity"/>
    <property type="evidence" value="ECO:0007669"/>
    <property type="project" value="RHEA"/>
</dbReference>
<dbReference type="InterPro" id="IPR014017">
    <property type="entry name" value="DNA_helicase_UvrD-like_C"/>
</dbReference>
<dbReference type="Pfam" id="PF13361">
    <property type="entry name" value="UvrD_C"/>
    <property type="match status" value="1"/>
</dbReference>
<dbReference type="PROSITE" id="PS51198">
    <property type="entry name" value="UVRD_HELICASE_ATP_BIND"/>
    <property type="match status" value="1"/>
</dbReference>
<evidence type="ECO:0000259" key="13">
    <source>
        <dbReference type="PROSITE" id="PS51217"/>
    </source>
</evidence>
<dbReference type="GO" id="GO:0005829">
    <property type="term" value="C:cytosol"/>
    <property type="evidence" value="ECO:0007669"/>
    <property type="project" value="TreeGrafter"/>
</dbReference>
<keyword evidence="7" id="KW-0413">Isomerase</keyword>
<dbReference type="GO" id="GO:0005524">
    <property type="term" value="F:ATP binding"/>
    <property type="evidence" value="ECO:0007669"/>
    <property type="project" value="UniProtKB-UniRule"/>
</dbReference>
<accession>B1VAQ4</accession>
<proteinExistence type="inferred from homology"/>
<evidence type="ECO:0000259" key="12">
    <source>
        <dbReference type="PROSITE" id="PS51198"/>
    </source>
</evidence>
<dbReference type="Gene3D" id="1.10.486.10">
    <property type="entry name" value="PCRA, domain 4"/>
    <property type="match status" value="1"/>
</dbReference>
<dbReference type="STRING" id="59748.PA0693"/>
<evidence type="ECO:0000256" key="1">
    <source>
        <dbReference type="ARBA" id="ARBA00009922"/>
    </source>
</evidence>
<dbReference type="AlphaFoldDB" id="B1VAQ4"/>
<evidence type="ECO:0000256" key="10">
    <source>
        <dbReference type="ARBA" id="ARBA00048988"/>
    </source>
</evidence>
<evidence type="ECO:0000256" key="4">
    <source>
        <dbReference type="ARBA" id="ARBA00022806"/>
    </source>
</evidence>
<dbReference type="InterPro" id="IPR014016">
    <property type="entry name" value="UvrD-like_ATP-bd"/>
</dbReference>
<gene>
    <name evidence="14" type="primary">uvrD</name>
    <name evidence="14" type="ordered locus">PA0693</name>
</gene>
<dbReference type="CDD" id="cd17932">
    <property type="entry name" value="DEXQc_UvrD"/>
    <property type="match status" value="1"/>
</dbReference>
<feature type="domain" description="UvrD-like helicase C-terminal" evidence="13">
    <location>
        <begin position="292"/>
        <end position="583"/>
    </location>
</feature>
<dbReference type="InterPro" id="IPR027417">
    <property type="entry name" value="P-loop_NTPase"/>
</dbReference>
<evidence type="ECO:0000313" key="15">
    <source>
        <dbReference type="Proteomes" id="UP000008323"/>
    </source>
</evidence>
<keyword evidence="2 11" id="KW-0547">Nucleotide-binding</keyword>
<keyword evidence="3 11" id="KW-0378">Hydrolase</keyword>
<name>B1VAQ4_PHYAS</name>
<dbReference type="InterPro" id="IPR013986">
    <property type="entry name" value="DExx_box_DNA_helicase_dom_sf"/>
</dbReference>
<reference evidence="14 15" key="1">
    <citation type="journal article" date="2008" name="J. Bacteriol.">
        <title>Comparative genome analysis of 'Candidatus Phytoplasma australiense' (subgroup tuf-Australia I; rp-A) and 'Ca. Phytoplasma asteris' strains OY-M and AY-WB.</title>
        <authorList>
            <person name="Tran-Nguyen L.T."/>
            <person name="Kube M."/>
            <person name="Schneider B."/>
            <person name="Reinhardt R."/>
            <person name="Gibb K.S."/>
        </authorList>
    </citation>
    <scope>NUCLEOTIDE SEQUENCE [LARGE SCALE GENOMIC DNA]</scope>
</reference>
<evidence type="ECO:0000313" key="14">
    <source>
        <dbReference type="EMBL" id="CAM12027.1"/>
    </source>
</evidence>
<evidence type="ECO:0000256" key="9">
    <source>
        <dbReference type="ARBA" id="ARBA00034808"/>
    </source>
</evidence>
<dbReference type="PANTHER" id="PTHR11070">
    <property type="entry name" value="UVRD / RECB / PCRA DNA HELICASE FAMILY MEMBER"/>
    <property type="match status" value="1"/>
</dbReference>
<evidence type="ECO:0000256" key="11">
    <source>
        <dbReference type="PROSITE-ProRule" id="PRU00560"/>
    </source>
</evidence>
<keyword evidence="5 11" id="KW-0067">ATP-binding</keyword>
<feature type="binding site" evidence="11">
    <location>
        <begin position="31"/>
        <end position="38"/>
    </location>
    <ligand>
        <name>ATP</name>
        <dbReference type="ChEBI" id="CHEBI:30616"/>
    </ligand>
</feature>
<protein>
    <recommendedName>
        <fullName evidence="9">DNA 3'-5' helicase</fullName>
        <ecNumber evidence="9">5.6.2.4</ecNumber>
    </recommendedName>
</protein>
<dbReference type="Gene3D" id="3.40.50.300">
    <property type="entry name" value="P-loop containing nucleotide triphosphate hydrolases"/>
    <property type="match status" value="2"/>
</dbReference>
<dbReference type="Pfam" id="PF00580">
    <property type="entry name" value="UvrD-helicase"/>
    <property type="match status" value="1"/>
</dbReference>